<feature type="binding site" evidence="7">
    <location>
        <position position="42"/>
    </location>
    <ligand>
        <name>Mg(2+)</name>
        <dbReference type="ChEBI" id="CHEBI:18420"/>
    </ligand>
</feature>
<dbReference type="GO" id="GO:0004019">
    <property type="term" value="F:adenylosuccinate synthase activity"/>
    <property type="evidence" value="ECO:0007669"/>
    <property type="project" value="UniProtKB-UniRule"/>
</dbReference>
<dbReference type="PANTHER" id="PTHR11846:SF0">
    <property type="entry name" value="ADENYLOSUCCINATE SYNTHETASE"/>
    <property type="match status" value="1"/>
</dbReference>
<dbReference type="SMART" id="SM00788">
    <property type="entry name" value="Adenylsucc_synt"/>
    <property type="match status" value="1"/>
</dbReference>
<comment type="cofactor">
    <cofactor evidence="7">
        <name>Mg(2+)</name>
        <dbReference type="ChEBI" id="CHEBI:18420"/>
    </cofactor>
    <text evidence="7">Binds 1 Mg(2+) ion per subunit.</text>
</comment>
<comment type="function">
    <text evidence="7">Plays an important role in the de novo pathway of purine nucleotide biosynthesis. Catalyzes the first committed step in the biosynthesis of AMP from IMP.</text>
</comment>
<evidence type="ECO:0000256" key="1">
    <source>
        <dbReference type="ARBA" id="ARBA00022598"/>
    </source>
</evidence>
<dbReference type="Proteomes" id="UP000191931">
    <property type="component" value="Unassembled WGS sequence"/>
</dbReference>
<dbReference type="Gene3D" id="1.10.300.10">
    <property type="entry name" value="Adenylosuccinate Synthetase, subunit A, domain 2"/>
    <property type="match status" value="1"/>
</dbReference>
<protein>
    <recommendedName>
        <fullName evidence="7">Adenylosuccinate synthetase</fullName>
        <shortName evidence="7">AMPSase</shortName>
        <shortName evidence="7">AdSS</shortName>
        <ecNumber evidence="7">6.3.4.4</ecNumber>
    </recommendedName>
    <alternativeName>
        <fullName evidence="7">IMP--aspartate ligase</fullName>
    </alternativeName>
</protein>
<feature type="active site" description="Proton donor" evidence="7">
    <location>
        <position position="43"/>
    </location>
</feature>
<dbReference type="EC" id="6.3.4.4" evidence="7"/>
<comment type="pathway">
    <text evidence="7">Purine metabolism; AMP biosynthesis via de novo pathway; AMP from IMP: step 1/2.</text>
</comment>
<dbReference type="Pfam" id="PF00709">
    <property type="entry name" value="Adenylsucc_synt"/>
    <property type="match status" value="1"/>
</dbReference>
<comment type="subcellular location">
    <subcellularLocation>
        <location evidence="7">Cytoplasm</location>
    </subcellularLocation>
</comment>
<reference evidence="8 9" key="1">
    <citation type="submission" date="2017-03" db="EMBL/GenBank/DDBJ databases">
        <authorList>
            <person name="Afonso C.L."/>
            <person name="Miller P.J."/>
            <person name="Scott M.A."/>
            <person name="Spackman E."/>
            <person name="Goraichik I."/>
            <person name="Dimitrov K.M."/>
            <person name="Suarez D.L."/>
            <person name="Swayne D.E."/>
        </authorList>
    </citation>
    <scope>NUCLEOTIDE SEQUENCE [LARGE SCALE GENOMIC DNA]</scope>
    <source>
        <strain evidence="8">PRJEB14757</strain>
    </source>
</reference>
<dbReference type="GO" id="GO:0044208">
    <property type="term" value="P:'de novo' AMP biosynthetic process"/>
    <property type="evidence" value="ECO:0007669"/>
    <property type="project" value="UniProtKB-UniRule"/>
</dbReference>
<dbReference type="STRING" id="1246637.MTBBW1_1630018"/>
<feature type="binding site" evidence="7">
    <location>
        <begin position="314"/>
        <end position="316"/>
    </location>
    <ligand>
        <name>GTP</name>
        <dbReference type="ChEBI" id="CHEBI:37565"/>
    </ligand>
</feature>
<comment type="subunit">
    <text evidence="7">Homodimer.</text>
</comment>
<evidence type="ECO:0000256" key="7">
    <source>
        <dbReference type="HAMAP-Rule" id="MF_00011"/>
    </source>
</evidence>
<dbReference type="InterPro" id="IPR027417">
    <property type="entry name" value="P-loop_NTPase"/>
</dbReference>
<keyword evidence="5 7" id="KW-0460">Magnesium</keyword>
<keyword evidence="2 7" id="KW-0479">Metal-binding</keyword>
<dbReference type="AlphaFoldDB" id="A0A1W1H967"/>
<dbReference type="RefSeq" id="WP_080805422.1">
    <property type="nucleotide sequence ID" value="NZ_LT828550.1"/>
</dbReference>
<dbReference type="GO" id="GO:0005525">
    <property type="term" value="F:GTP binding"/>
    <property type="evidence" value="ECO:0007669"/>
    <property type="project" value="UniProtKB-UniRule"/>
</dbReference>
<dbReference type="UniPathway" id="UPA00075">
    <property type="reaction ID" value="UER00335"/>
</dbReference>
<evidence type="ECO:0000313" key="9">
    <source>
        <dbReference type="Proteomes" id="UP000191931"/>
    </source>
</evidence>
<keyword evidence="3 7" id="KW-0547">Nucleotide-binding</keyword>
<comment type="caution">
    <text evidence="7">Lacks conserved residue(s) required for the propagation of feature annotation.</text>
</comment>
<organism evidence="8 9">
    <name type="scientific">Desulfamplus magnetovallimortis</name>
    <dbReference type="NCBI Taxonomy" id="1246637"/>
    <lineage>
        <taxon>Bacteria</taxon>
        <taxon>Pseudomonadati</taxon>
        <taxon>Thermodesulfobacteriota</taxon>
        <taxon>Desulfobacteria</taxon>
        <taxon>Desulfobacterales</taxon>
        <taxon>Desulfobacteraceae</taxon>
        <taxon>Desulfamplus</taxon>
    </lineage>
</organism>
<keyword evidence="1 7" id="KW-0436">Ligase</keyword>
<feature type="binding site" description="in other chain" evidence="7">
    <location>
        <position position="205"/>
    </location>
    <ligand>
        <name>IMP</name>
        <dbReference type="ChEBI" id="CHEBI:58053"/>
        <note>ligand shared between dimeric partners</note>
    </ligand>
</feature>
<proteinExistence type="inferred from homology"/>
<dbReference type="Gene3D" id="3.90.170.10">
    <property type="entry name" value="Adenylosuccinate Synthetase, subunit A, domain 3"/>
    <property type="match status" value="1"/>
</dbReference>
<comment type="similarity">
    <text evidence="7">Belongs to the adenylosuccinate synthetase family.</text>
</comment>
<keyword evidence="4 7" id="KW-0658">Purine biosynthesis</keyword>
<feature type="binding site" evidence="7">
    <location>
        <position position="13"/>
    </location>
    <ligand>
        <name>Mg(2+)</name>
        <dbReference type="ChEBI" id="CHEBI:18420"/>
    </ligand>
</feature>
<dbReference type="GO" id="GO:0046040">
    <property type="term" value="P:IMP metabolic process"/>
    <property type="evidence" value="ECO:0007669"/>
    <property type="project" value="TreeGrafter"/>
</dbReference>
<dbReference type="GO" id="GO:0000287">
    <property type="term" value="F:magnesium ion binding"/>
    <property type="evidence" value="ECO:0007669"/>
    <property type="project" value="UniProtKB-UniRule"/>
</dbReference>
<feature type="binding site" evidence="7">
    <location>
        <begin position="42"/>
        <end position="44"/>
    </location>
    <ligand>
        <name>GTP</name>
        <dbReference type="ChEBI" id="CHEBI:37565"/>
    </ligand>
</feature>
<evidence type="ECO:0000313" key="8">
    <source>
        <dbReference type="EMBL" id="SLM28908.1"/>
    </source>
</evidence>
<dbReference type="SUPFAM" id="SSF52540">
    <property type="entry name" value="P-loop containing nucleoside triphosphate hydrolases"/>
    <property type="match status" value="1"/>
</dbReference>
<keyword evidence="9" id="KW-1185">Reference proteome</keyword>
<dbReference type="EMBL" id="FWEV01000072">
    <property type="protein sequence ID" value="SLM28908.1"/>
    <property type="molecule type" value="Genomic_DNA"/>
</dbReference>
<evidence type="ECO:0000256" key="3">
    <source>
        <dbReference type="ARBA" id="ARBA00022741"/>
    </source>
</evidence>
<evidence type="ECO:0000256" key="4">
    <source>
        <dbReference type="ARBA" id="ARBA00022755"/>
    </source>
</evidence>
<evidence type="ECO:0000256" key="2">
    <source>
        <dbReference type="ARBA" id="ARBA00022723"/>
    </source>
</evidence>
<feature type="active site" description="Proton acceptor" evidence="7">
    <location>
        <position position="13"/>
    </location>
</feature>
<comment type="catalytic activity">
    <reaction evidence="7">
        <text>IMP + L-aspartate + GTP = N(6)-(1,2-dicarboxyethyl)-AMP + GDP + phosphate + 2 H(+)</text>
        <dbReference type="Rhea" id="RHEA:15753"/>
        <dbReference type="ChEBI" id="CHEBI:15378"/>
        <dbReference type="ChEBI" id="CHEBI:29991"/>
        <dbReference type="ChEBI" id="CHEBI:37565"/>
        <dbReference type="ChEBI" id="CHEBI:43474"/>
        <dbReference type="ChEBI" id="CHEBI:57567"/>
        <dbReference type="ChEBI" id="CHEBI:58053"/>
        <dbReference type="ChEBI" id="CHEBI:58189"/>
        <dbReference type="EC" id="6.3.4.4"/>
    </reaction>
</comment>
<dbReference type="OrthoDB" id="9807553at2"/>
<sequence>MSHKVVIGANFGDEGKGLFTDYLCRKSSNPLVIRFSGGQQAGHTVVASGIRHTFSNFGAGTLQGAPCYYSHFCTIDPVGIVNELESLLKKGVEPKLYIDERSPVTTPYDIKYNQNNHPHGSCGVGVGDTIRRQLDHYSLVFGDLFYPFVFKTRLDLIKKYYDGYTDVDIEDFLECCSIITSSSLIEKSYGMPEGEYSDYIYEGSQGLLLDQDFGFFPHVTRASTGTKNAAEIAGSNNLEIFLVTRAYQTRHGKGPMSNEHLPHNIRKNPVETNVANAFQGKFRRTLLDLSLIEYAMKRDEIIRTTKDQNLVITCLDHMIDEYRFVWQGEIVHCDDESDFVRKIGYILGFDTVYVSSSDDALNITAMVGQSVTTKHESRYI</sequence>
<evidence type="ECO:0000256" key="6">
    <source>
        <dbReference type="ARBA" id="ARBA00023134"/>
    </source>
</evidence>
<dbReference type="InterPro" id="IPR042110">
    <property type="entry name" value="Adenylosuccinate_synth_dom2"/>
</dbReference>
<dbReference type="Gene3D" id="3.40.440.10">
    <property type="entry name" value="Adenylosuccinate Synthetase, subunit A, domain 1"/>
    <property type="match status" value="1"/>
</dbReference>
<dbReference type="InterPro" id="IPR001114">
    <property type="entry name" value="Adenylosuccinate_synthetase"/>
</dbReference>
<dbReference type="PANTHER" id="PTHR11846">
    <property type="entry name" value="ADENYLOSUCCINATE SYNTHETASE"/>
    <property type="match status" value="1"/>
</dbReference>
<dbReference type="InterPro" id="IPR042109">
    <property type="entry name" value="Adenylosuccinate_synth_dom1"/>
</dbReference>
<gene>
    <name evidence="7" type="primary">purA</name>
    <name evidence="8" type="ORF">MTBBW1_1630018</name>
</gene>
<feature type="binding site" description="in other chain" evidence="7">
    <location>
        <begin position="13"/>
        <end position="16"/>
    </location>
    <ligand>
        <name>IMP</name>
        <dbReference type="ChEBI" id="CHEBI:58053"/>
        <note>ligand shared between dimeric partners</note>
    </ligand>
</feature>
<accession>A0A1W1H967</accession>
<dbReference type="InterPro" id="IPR042111">
    <property type="entry name" value="Adenylosuccinate_synth_dom3"/>
</dbReference>
<dbReference type="HAMAP" id="MF_00011">
    <property type="entry name" value="Adenylosucc_synth"/>
    <property type="match status" value="1"/>
</dbReference>
<keyword evidence="6 7" id="KW-0342">GTP-binding</keyword>
<name>A0A1W1H967_9BACT</name>
<feature type="binding site" evidence="7">
    <location>
        <begin position="12"/>
        <end position="18"/>
    </location>
    <ligand>
        <name>GTP</name>
        <dbReference type="ChEBI" id="CHEBI:37565"/>
    </ligand>
</feature>
<feature type="binding site" description="in other chain" evidence="7">
    <location>
        <position position="220"/>
    </location>
    <ligand>
        <name>IMP</name>
        <dbReference type="ChEBI" id="CHEBI:58053"/>
        <note>ligand shared between dimeric partners</note>
    </ligand>
</feature>
<dbReference type="GO" id="GO:0005737">
    <property type="term" value="C:cytoplasm"/>
    <property type="evidence" value="ECO:0007669"/>
    <property type="project" value="UniProtKB-SubCell"/>
</dbReference>
<evidence type="ECO:0000256" key="5">
    <source>
        <dbReference type="ARBA" id="ARBA00022842"/>
    </source>
</evidence>
<keyword evidence="7" id="KW-0963">Cytoplasm</keyword>